<evidence type="ECO:0000313" key="1">
    <source>
        <dbReference type="EMBL" id="CAG6553527.1"/>
    </source>
</evidence>
<accession>A0A8D8IKG8</accession>
<dbReference type="EMBL" id="HBUE01249308">
    <property type="protein sequence ID" value="CAG6553527.1"/>
    <property type="molecule type" value="Transcribed_RNA"/>
</dbReference>
<name>A0A8D8IKG8_CULPI</name>
<proteinExistence type="predicted"/>
<dbReference type="AlphaFoldDB" id="A0A8D8IKG8"/>
<sequence length="105" mass="12318">MIYETGRSIGEICIFGISRLSGIPRWSDPPRCMQNQCMPRKTTHILPALSRHLVQYSCFNIRRGFFGRVCALHRLLTQFIILVAWRMVVHRLLQLQQMSPGMRQF</sequence>
<organism evidence="1">
    <name type="scientific">Culex pipiens</name>
    <name type="common">House mosquito</name>
    <dbReference type="NCBI Taxonomy" id="7175"/>
    <lineage>
        <taxon>Eukaryota</taxon>
        <taxon>Metazoa</taxon>
        <taxon>Ecdysozoa</taxon>
        <taxon>Arthropoda</taxon>
        <taxon>Hexapoda</taxon>
        <taxon>Insecta</taxon>
        <taxon>Pterygota</taxon>
        <taxon>Neoptera</taxon>
        <taxon>Endopterygota</taxon>
        <taxon>Diptera</taxon>
        <taxon>Nematocera</taxon>
        <taxon>Culicoidea</taxon>
        <taxon>Culicidae</taxon>
        <taxon>Culicinae</taxon>
        <taxon>Culicini</taxon>
        <taxon>Culex</taxon>
        <taxon>Culex</taxon>
    </lineage>
</organism>
<reference evidence="1" key="1">
    <citation type="submission" date="2021-05" db="EMBL/GenBank/DDBJ databases">
        <authorList>
            <person name="Alioto T."/>
            <person name="Alioto T."/>
            <person name="Gomez Garrido J."/>
        </authorList>
    </citation>
    <scope>NUCLEOTIDE SEQUENCE</scope>
</reference>
<dbReference type="EMBL" id="HBUE01144471">
    <property type="protein sequence ID" value="CAG6502291.1"/>
    <property type="molecule type" value="Transcribed_RNA"/>
</dbReference>
<protein>
    <submittedName>
        <fullName evidence="1">(northern house mosquito) hypothetical protein</fullName>
    </submittedName>
</protein>